<dbReference type="STRING" id="104663.SAMN04488121_101765"/>
<protein>
    <submittedName>
        <fullName evidence="2">Cu-processing system permease protein</fullName>
    </submittedName>
</protein>
<evidence type="ECO:0000313" key="3">
    <source>
        <dbReference type="Proteomes" id="UP000199045"/>
    </source>
</evidence>
<dbReference type="RefSeq" id="WP_089828886.1">
    <property type="nucleotide sequence ID" value="NZ_FNBN01000001.1"/>
</dbReference>
<keyword evidence="1" id="KW-1133">Transmembrane helix</keyword>
<feature type="transmembrane region" description="Helical" evidence="1">
    <location>
        <begin position="153"/>
        <end position="176"/>
    </location>
</feature>
<feature type="transmembrane region" description="Helical" evidence="1">
    <location>
        <begin position="230"/>
        <end position="250"/>
    </location>
</feature>
<dbReference type="Proteomes" id="UP000199045">
    <property type="component" value="Unassembled WGS sequence"/>
</dbReference>
<feature type="transmembrane region" description="Helical" evidence="1">
    <location>
        <begin position="88"/>
        <end position="111"/>
    </location>
</feature>
<proteinExistence type="predicted"/>
<evidence type="ECO:0000313" key="2">
    <source>
        <dbReference type="EMBL" id="SDF09323.1"/>
    </source>
</evidence>
<keyword evidence="1" id="KW-0812">Transmembrane</keyword>
<accession>A0A1G7I9Q9</accession>
<keyword evidence="1" id="KW-0472">Membrane</keyword>
<sequence>MKTIIKYVLLDLMRNKVILFYTIILAILAVSVLGIDDNPTKGLLSLLNITLLFVPLITILFSTIYFFNAIEFTELLLSQPIKRNKVILAEYSALTVSLSAAYAVGIGMPLLLLVSGIASFILTLIGILLTFVFSSLALLIFVKCRDKTKGIGIAIATALFFTLLFDGFLLAFIYSFSDYPIDQAVVGIIAFNPIDLARVLMLLHLDVAVLMGYSGALFKKFLGSATGSIFSIACILLWIIVPLLLSVRIFNRKDL</sequence>
<feature type="transmembrane region" description="Helical" evidence="1">
    <location>
        <begin position="18"/>
        <end position="35"/>
    </location>
</feature>
<organism evidence="2 3">
    <name type="scientific">Chitinophaga filiformis</name>
    <name type="common">Myxococcus filiformis</name>
    <name type="synonym">Flexibacter filiformis</name>
    <dbReference type="NCBI Taxonomy" id="104663"/>
    <lineage>
        <taxon>Bacteria</taxon>
        <taxon>Pseudomonadati</taxon>
        <taxon>Bacteroidota</taxon>
        <taxon>Chitinophagia</taxon>
        <taxon>Chitinophagales</taxon>
        <taxon>Chitinophagaceae</taxon>
        <taxon>Chitinophaga</taxon>
    </lineage>
</organism>
<dbReference type="Pfam" id="PF12679">
    <property type="entry name" value="ABC2_membrane_2"/>
    <property type="match status" value="1"/>
</dbReference>
<gene>
    <name evidence="2" type="ORF">SAMN04488121_101765</name>
</gene>
<name>A0A1G7I9Q9_CHIFI</name>
<evidence type="ECO:0000256" key="1">
    <source>
        <dbReference type="SAM" id="Phobius"/>
    </source>
</evidence>
<feature type="transmembrane region" description="Helical" evidence="1">
    <location>
        <begin position="47"/>
        <end position="67"/>
    </location>
</feature>
<dbReference type="AlphaFoldDB" id="A0A1G7I9Q9"/>
<feature type="transmembrane region" description="Helical" evidence="1">
    <location>
        <begin position="117"/>
        <end position="141"/>
    </location>
</feature>
<dbReference type="EMBL" id="FNBN01000001">
    <property type="protein sequence ID" value="SDF09323.1"/>
    <property type="molecule type" value="Genomic_DNA"/>
</dbReference>
<dbReference type="OrthoDB" id="1068411at2"/>
<reference evidence="2 3" key="1">
    <citation type="submission" date="2016-10" db="EMBL/GenBank/DDBJ databases">
        <authorList>
            <person name="de Groot N.N."/>
        </authorList>
    </citation>
    <scope>NUCLEOTIDE SEQUENCE [LARGE SCALE GENOMIC DNA]</scope>
    <source>
        <strain evidence="2 3">DSM 527</strain>
    </source>
</reference>